<feature type="compositionally biased region" description="Polar residues" evidence="1">
    <location>
        <begin position="1"/>
        <end position="12"/>
    </location>
</feature>
<dbReference type="VEuPathDB" id="TriTrypDB:ADEAN_000041600"/>
<proteinExistence type="predicted"/>
<reference evidence="2 3" key="1">
    <citation type="submission" date="2020-08" db="EMBL/GenBank/DDBJ databases">
        <authorList>
            <person name="Newling K."/>
            <person name="Davey J."/>
            <person name="Forrester S."/>
        </authorList>
    </citation>
    <scope>NUCLEOTIDE SEQUENCE [LARGE SCALE GENOMIC DNA]</scope>
    <source>
        <strain evidence="3">Crithidia deanei Carvalho (ATCC PRA-265)</strain>
    </source>
</reference>
<name>A0A7G2BZU5_9TRYP</name>
<dbReference type="Proteomes" id="UP000515908">
    <property type="component" value="Chromosome 01"/>
</dbReference>
<accession>A0A7G2BZU5</accession>
<evidence type="ECO:0000256" key="1">
    <source>
        <dbReference type="SAM" id="MobiDB-lite"/>
    </source>
</evidence>
<evidence type="ECO:0000313" key="2">
    <source>
        <dbReference type="EMBL" id="CAD2212980.1"/>
    </source>
</evidence>
<keyword evidence="3" id="KW-1185">Reference proteome</keyword>
<organism evidence="2 3">
    <name type="scientific">Angomonas deanei</name>
    <dbReference type="NCBI Taxonomy" id="59799"/>
    <lineage>
        <taxon>Eukaryota</taxon>
        <taxon>Discoba</taxon>
        <taxon>Euglenozoa</taxon>
        <taxon>Kinetoplastea</taxon>
        <taxon>Metakinetoplastina</taxon>
        <taxon>Trypanosomatida</taxon>
        <taxon>Trypanosomatidae</taxon>
        <taxon>Strigomonadinae</taxon>
        <taxon>Angomonas</taxon>
    </lineage>
</organism>
<gene>
    <name evidence="2" type="ORF">ADEAN_000041600</name>
</gene>
<feature type="region of interest" description="Disordered" evidence="1">
    <location>
        <begin position="222"/>
        <end position="242"/>
    </location>
</feature>
<evidence type="ECO:0000313" key="3">
    <source>
        <dbReference type="Proteomes" id="UP000515908"/>
    </source>
</evidence>
<dbReference type="OrthoDB" id="272567at2759"/>
<dbReference type="EMBL" id="LR877145">
    <property type="protein sequence ID" value="CAD2212980.1"/>
    <property type="molecule type" value="Genomic_DNA"/>
</dbReference>
<protein>
    <submittedName>
        <fullName evidence="2">Uncharacterized protein</fullName>
    </submittedName>
</protein>
<feature type="region of interest" description="Disordered" evidence="1">
    <location>
        <begin position="1"/>
        <end position="29"/>
    </location>
</feature>
<sequence>MLSTVFFDSSEQGAGEAVRGITHEERPRYPEAVPGSPYQNAPSYVYPSFGCQGTVQVTELKASVSWWLDCAPDNNNNNTSGRLQNPRIVLLANNNNASASASKSCRNDLFTFEVPLQSSRHGTALLGCGVSRQAQGGNQLAITFVTNTLHVGYKMVSLHRDSPSGPLYFHTTIEGGMHHYFNSKARREFYRDSRTVVTVDPLLEDNRCASILDRDLTVRSHDSIEDRQTSGEQTIEDDEMRRGESRGVMWCAGALSRVAHAFSRTGKPTTAGHHDSSSRALSTIQETQPTTTFTYRQVTAVVVAEVPESQFTQNPNIIAFLVLTDGRTIWRVTLSGDGTVTETQFEDRFLKEMEQIDKHFSTKKFNNFSLLQPLFRYGTALLNPVYYEDARLRNAVQVDNLQTSTLPREAAWQERKEEIFQMLIAQQRDGGQAAGGAGGGLWGKLKSFTGASAATLKNTASLRLDFHKSMVGGKYYLGLSAVQESSLFLVCRANGFVEVFNVVDMSSSDVYPMCALPAELQESLVEQYLRENMPNPNANIAQLPPLPLFGQQWSVRLSRTNGIHFFVSLGLQNERRSVLGVIPQVEHCETQRVVLRNCFGVRPPTLTSTPMGCAFNVKVKAEEDASRPRGSTRVLLHEAQVQAAVLWDRGVEEEALVVEGHTIGSLFATTRESLSFVQVVEAKMTSPEMELNVLSTSCYAAQGLRSPLAALFSTENTFFVVDWSLNIIRAHAIRTHFPNLEDHRIGLMIETANIDNDDDVPMEFQNLRLVTAKYGLHWIPCVEESVEATAAGADPELAEDNEALQRCFREGISALESAGQGASFFVDLLQEILQGGSVVSGVSRVVSEDILSGFIPSKCVSNEDMCRAIRRVLKPLGEDDDDSGEQGFYSHSRVYLLHSVSTMLLQRVACVLVSYIGWFVSSGLSSPAPHPITDATVAVMEVLTATYHATLVAGPDLCRLATVSEMQRITSDTIAFAVVNAFLPPAAVIAPLVVGSASSSEVPSLESFLLQTAYLLRSGVGFSESCSAACTVYCNALCNRVPLLQHFLLLHQLDHLHSVRSTTSVVKLSIRSIPLALTQLIHLDQVNFLFYFGGLPLRGSGVVWCAPERQDAFHRQLKTFVSNASGTIPAVYLVGILRRVIVLDDNSSVTCRVNESLLSPLYMALKTVLRDCEKVPEGGVIEGEPGARRYGVLRDTLIELQVETLLCLARSHVESASIGQCCQCLEDCLALLPQCKGASVYSNCVDVIAASIVEAACLTISSPVDVMQKLVNVSTVNKELDDRIVSRWNHFIVRIPTSSANDATEARRRHAILGLYRFLMKRRSFAQCGRIFSDLASLLRSSTQRKNVATLHFCR</sequence>